<protein>
    <submittedName>
        <fullName evidence="1">Uncharacterized protein</fullName>
    </submittedName>
</protein>
<sequence>MSGWLLTVLGIAACGYIAINEAALANQYGFIDTHLQMAIGLF</sequence>
<evidence type="ECO:0000313" key="1">
    <source>
        <dbReference type="EMBL" id="BBI59180.1"/>
    </source>
</evidence>
<dbReference type="KEGG" id="hsr:HSBAA_04860"/>
<dbReference type="AlphaFoldDB" id="A0A455U004"/>
<dbReference type="Proteomes" id="UP000320231">
    <property type="component" value="Chromosome"/>
</dbReference>
<proteinExistence type="predicted"/>
<accession>A0A455U004</accession>
<dbReference type="EMBL" id="AP019514">
    <property type="protein sequence ID" value="BBI59180.1"/>
    <property type="molecule type" value="Genomic_DNA"/>
</dbReference>
<gene>
    <name evidence="1" type="ORF">HSBAA_04860</name>
</gene>
<name>A0A455U004_9GAMM</name>
<reference evidence="1 2" key="1">
    <citation type="journal article" date="2019" name="Microbiol. Resour. Announc.">
        <title>Complete Genome Sequence of Halomonas sulfidaeris Strain Esulfide1 Isolated from a Metal Sulfide Rock at a Depth of 2,200 Meters, Obtained Using Nanopore Sequencing.</title>
        <authorList>
            <person name="Saito M."/>
            <person name="Nishigata A."/>
            <person name="Galipon J."/>
            <person name="Arakawa K."/>
        </authorList>
    </citation>
    <scope>NUCLEOTIDE SEQUENCE [LARGE SCALE GENOMIC DNA]</scope>
    <source>
        <strain evidence="1 2">ATCC BAA-803</strain>
    </source>
</reference>
<evidence type="ECO:0000313" key="2">
    <source>
        <dbReference type="Proteomes" id="UP000320231"/>
    </source>
</evidence>
<organism evidence="1 2">
    <name type="scientific">Vreelandella sulfidaeris</name>
    <dbReference type="NCBI Taxonomy" id="115553"/>
    <lineage>
        <taxon>Bacteria</taxon>
        <taxon>Pseudomonadati</taxon>
        <taxon>Pseudomonadota</taxon>
        <taxon>Gammaproteobacteria</taxon>
        <taxon>Oceanospirillales</taxon>
        <taxon>Halomonadaceae</taxon>
        <taxon>Vreelandella</taxon>
    </lineage>
</organism>